<name>A0A9P7GK67_9AGAR</name>
<feature type="compositionally biased region" description="Acidic residues" evidence="1">
    <location>
        <begin position="277"/>
        <end position="295"/>
    </location>
</feature>
<evidence type="ECO:0000256" key="1">
    <source>
        <dbReference type="SAM" id="MobiDB-lite"/>
    </source>
</evidence>
<dbReference type="Proteomes" id="UP000717328">
    <property type="component" value="Unassembled WGS sequence"/>
</dbReference>
<feature type="region of interest" description="Disordered" evidence="1">
    <location>
        <begin position="53"/>
        <end position="111"/>
    </location>
</feature>
<protein>
    <submittedName>
        <fullName evidence="2">Uncharacterized protein</fullName>
    </submittedName>
</protein>
<feature type="compositionally biased region" description="Acidic residues" evidence="1">
    <location>
        <begin position="333"/>
        <end position="343"/>
    </location>
</feature>
<dbReference type="AlphaFoldDB" id="A0A9P7GK67"/>
<evidence type="ECO:0000313" key="3">
    <source>
        <dbReference type="Proteomes" id="UP000717328"/>
    </source>
</evidence>
<dbReference type="EMBL" id="JABCKI010000270">
    <property type="protein sequence ID" value="KAG5651259.1"/>
    <property type="molecule type" value="Genomic_DNA"/>
</dbReference>
<reference evidence="2" key="1">
    <citation type="submission" date="2021-02" db="EMBL/GenBank/DDBJ databases">
        <authorList>
            <person name="Nieuwenhuis M."/>
            <person name="Van De Peppel L.J.J."/>
        </authorList>
    </citation>
    <scope>NUCLEOTIDE SEQUENCE</scope>
    <source>
        <strain evidence="2">D49</strain>
    </source>
</reference>
<keyword evidence="3" id="KW-1185">Reference proteome</keyword>
<feature type="compositionally biased region" description="Basic residues" evidence="1">
    <location>
        <begin position="100"/>
        <end position="111"/>
    </location>
</feature>
<gene>
    <name evidence="2" type="ORF">H0H81_009303</name>
</gene>
<proteinExistence type="predicted"/>
<comment type="caution">
    <text evidence="2">The sequence shown here is derived from an EMBL/GenBank/DDBJ whole genome shotgun (WGS) entry which is preliminary data.</text>
</comment>
<evidence type="ECO:0000313" key="2">
    <source>
        <dbReference type="EMBL" id="KAG5651259.1"/>
    </source>
</evidence>
<reference evidence="2" key="2">
    <citation type="submission" date="2021-10" db="EMBL/GenBank/DDBJ databases">
        <title>Phylogenomics reveals ancestral predisposition of the termite-cultivated fungus Termitomyces towards a domesticated lifestyle.</title>
        <authorList>
            <person name="Auxier B."/>
            <person name="Grum-Grzhimaylo A."/>
            <person name="Cardenas M.E."/>
            <person name="Lodge J.D."/>
            <person name="Laessoe T."/>
            <person name="Pedersen O."/>
            <person name="Smith M.E."/>
            <person name="Kuyper T.W."/>
            <person name="Franco-Molano E.A."/>
            <person name="Baroni T.J."/>
            <person name="Aanen D.K."/>
        </authorList>
    </citation>
    <scope>NUCLEOTIDE SEQUENCE</scope>
    <source>
        <strain evidence="2">D49</strain>
    </source>
</reference>
<sequence>MPGRRSTVYDLASLRLHPDGTRVQQSTSANLRMRHVASAQDARGNWFARDAAGSAKVAKYRRVRDDKDGEGEAGDSGKDTELQTTAKGNRKEKEKEKTSKRTGKKLKARPAKRQKFLHDFDFLAPETNVPSSSSSEQPLPSSDLLKSIHYFASSYYHERGQLMNLTKDYRVMRKQNTLRRRAEKERAEVEGDEEALKPVRRGGVIKGSGKKIYPKDMYKILDGSALVAIGMLMQEYVVQMLEVRIPDGWEDMVQEAYANGDNTEDDDDDGLGKQGEAGDEVGDERDEEGDEEQELEAVGAELRQEVNPVPGHDRDTSSSEEEIEDCNKGMQSEPDEEDDSDTE</sequence>
<accession>A0A9P7GK67</accession>
<feature type="compositionally biased region" description="Basic and acidic residues" evidence="1">
    <location>
        <begin position="89"/>
        <end position="99"/>
    </location>
</feature>
<dbReference type="OrthoDB" id="2565191at2759"/>
<organism evidence="2 3">
    <name type="scientific">Sphagnurus paluster</name>
    <dbReference type="NCBI Taxonomy" id="117069"/>
    <lineage>
        <taxon>Eukaryota</taxon>
        <taxon>Fungi</taxon>
        <taxon>Dikarya</taxon>
        <taxon>Basidiomycota</taxon>
        <taxon>Agaricomycotina</taxon>
        <taxon>Agaricomycetes</taxon>
        <taxon>Agaricomycetidae</taxon>
        <taxon>Agaricales</taxon>
        <taxon>Tricholomatineae</taxon>
        <taxon>Lyophyllaceae</taxon>
        <taxon>Sphagnurus</taxon>
    </lineage>
</organism>
<feature type="region of interest" description="Disordered" evidence="1">
    <location>
        <begin position="259"/>
        <end position="343"/>
    </location>
</feature>